<dbReference type="InterPro" id="IPR055357">
    <property type="entry name" value="LRR_At1g61320_AtMIF1"/>
</dbReference>
<accession>A0A2C4Q9I9</accession>
<dbReference type="Proteomes" id="UP000225997">
    <property type="component" value="Unassembled WGS sequence"/>
</dbReference>
<feature type="domain" description="At1g61320/AtMIF1 LRR" evidence="3">
    <location>
        <begin position="151"/>
        <end position="253"/>
    </location>
</feature>
<dbReference type="InterPro" id="IPR050836">
    <property type="entry name" value="SDS22/Internalin_LRR"/>
</dbReference>
<comment type="caution">
    <text evidence="4">The sequence shown here is derived from an EMBL/GenBank/DDBJ whole genome shotgun (WGS) entry which is preliminary data.</text>
</comment>
<dbReference type="EMBL" id="NUSQ01000174">
    <property type="protein sequence ID" value="PHD61103.1"/>
    <property type="molecule type" value="Genomic_DNA"/>
</dbReference>
<reference evidence="4 5" key="1">
    <citation type="submission" date="2017-09" db="EMBL/GenBank/DDBJ databases">
        <title>Large-scale bioinformatics analysis of Bacillus genomes uncovers conserved roles of natural products in bacterial physiology.</title>
        <authorList>
            <consortium name="Agbiome Team Llc"/>
            <person name="Bleich R.M."/>
            <person name="Grubbs K.J."/>
            <person name="Santa Maria K.C."/>
            <person name="Allen S.E."/>
            <person name="Farag S."/>
            <person name="Shank E.A."/>
            <person name="Bowers A."/>
        </authorList>
    </citation>
    <scope>NUCLEOTIDE SEQUENCE [LARGE SCALE GENOMIC DNA]</scope>
    <source>
        <strain evidence="4 5">AFS044250</strain>
    </source>
</reference>
<evidence type="ECO:0000256" key="1">
    <source>
        <dbReference type="ARBA" id="ARBA00022614"/>
    </source>
</evidence>
<dbReference type="InterPro" id="IPR032675">
    <property type="entry name" value="LRR_dom_sf"/>
</dbReference>
<dbReference type="SUPFAM" id="SSF52058">
    <property type="entry name" value="L domain-like"/>
    <property type="match status" value="1"/>
</dbReference>
<protein>
    <recommendedName>
        <fullName evidence="3">At1g61320/AtMIF1 LRR domain-containing protein</fullName>
    </recommendedName>
</protein>
<proteinExistence type="predicted"/>
<gene>
    <name evidence="4" type="ORF">COF40_27095</name>
</gene>
<dbReference type="PANTHER" id="PTHR46652">
    <property type="entry name" value="LEUCINE-RICH REPEAT AND IQ DOMAIN-CONTAINING PROTEIN 1-RELATED"/>
    <property type="match status" value="1"/>
</dbReference>
<dbReference type="Gene3D" id="3.80.10.10">
    <property type="entry name" value="Ribonuclease Inhibitor"/>
    <property type="match status" value="1"/>
</dbReference>
<evidence type="ECO:0000313" key="4">
    <source>
        <dbReference type="EMBL" id="PHD61103.1"/>
    </source>
</evidence>
<dbReference type="RefSeq" id="WP_100062092.1">
    <property type="nucleotide sequence ID" value="NZ_NUSQ01000174.1"/>
</dbReference>
<name>A0A2C4Q9I9_9BACI</name>
<evidence type="ECO:0000256" key="2">
    <source>
        <dbReference type="ARBA" id="ARBA00022737"/>
    </source>
</evidence>
<dbReference type="PANTHER" id="PTHR46652:SF3">
    <property type="entry name" value="LEUCINE-RICH REPEAT-CONTAINING PROTEIN 9"/>
    <property type="match status" value="1"/>
</dbReference>
<dbReference type="AlphaFoldDB" id="A0A2C4Q9I9"/>
<keyword evidence="2" id="KW-0677">Repeat</keyword>
<evidence type="ECO:0000259" key="3">
    <source>
        <dbReference type="Pfam" id="PF23622"/>
    </source>
</evidence>
<evidence type="ECO:0000313" key="5">
    <source>
        <dbReference type="Proteomes" id="UP000225997"/>
    </source>
</evidence>
<organism evidence="4 5">
    <name type="scientific">Bacillus toyonensis</name>
    <dbReference type="NCBI Taxonomy" id="155322"/>
    <lineage>
        <taxon>Bacteria</taxon>
        <taxon>Bacillati</taxon>
        <taxon>Bacillota</taxon>
        <taxon>Bacilli</taxon>
        <taxon>Bacillales</taxon>
        <taxon>Bacillaceae</taxon>
        <taxon>Bacillus</taxon>
        <taxon>Bacillus cereus group</taxon>
    </lineage>
</organism>
<sequence>MEKKIGNVRIREYSEGIEVLVSHKYLSECIEYINQHRITQIAIIDWYYKSEDVNFLSECPTVEEISLDSTYLKDISGLYHIKNLKALSLTDSTVIDGKNEIDLRAFSNLERLFLNWSKRVKGLGHLKNLKLLWMWKYAPKERNLQELSNLKQLEELVLTQCRITSLAGIGKLKKLKKLELNYLRTLNDLGDLEGLNHSLQRLEIEACKNIENLYRIEDLKALEFFILWNCGDISSIGFIKELHQLKHFTFGGTNILDGDLSPCIGIDYIHFTEKKHYSHKRKDFINN</sequence>
<dbReference type="Pfam" id="PF23622">
    <property type="entry name" value="LRR_At1g61320_AtMIF1"/>
    <property type="match status" value="1"/>
</dbReference>
<keyword evidence="1" id="KW-0433">Leucine-rich repeat</keyword>